<dbReference type="EMBL" id="CP086345">
    <property type="protein sequence ID" value="UQB04348.1"/>
    <property type="molecule type" value="Genomic_DNA"/>
</dbReference>
<keyword evidence="6" id="KW-0732">Signal</keyword>
<protein>
    <submittedName>
        <fullName evidence="8">TlpA family protein disulfide reductase</fullName>
    </submittedName>
</protein>
<evidence type="ECO:0000313" key="8">
    <source>
        <dbReference type="EMBL" id="RIJ18704.1"/>
    </source>
</evidence>
<evidence type="ECO:0000313" key="9">
    <source>
        <dbReference type="EMBL" id="UQB04348.1"/>
    </source>
</evidence>
<evidence type="ECO:0000256" key="3">
    <source>
        <dbReference type="ARBA" id="ARBA00022968"/>
    </source>
</evidence>
<proteinExistence type="predicted"/>
<evidence type="ECO:0000256" key="4">
    <source>
        <dbReference type="ARBA" id="ARBA00023157"/>
    </source>
</evidence>
<dbReference type="GO" id="GO:0017004">
    <property type="term" value="P:cytochrome complex assembly"/>
    <property type="evidence" value="ECO:0007669"/>
    <property type="project" value="UniProtKB-KW"/>
</dbReference>
<dbReference type="SUPFAM" id="SSF52833">
    <property type="entry name" value="Thioredoxin-like"/>
    <property type="match status" value="1"/>
</dbReference>
<sequence length="195" mass="19753">MIRRTAAAALVLAAALGFGGCTATDQLASDFRSGDGAGTGTVSGDGRVTEFAADDRGEPVSFTAEDPTGATVTAGQFRGKVLVVNFWYAECGPCRVEAADLREVSAATADTATFLGVNTRNSAASVDAFVNTFEIPYENVLDGQGGAVQLAFAARTAPNTTPSTLVLDAEGRVSARILGVVDPGTLTALIATAAS</sequence>
<dbReference type="RefSeq" id="WP_015490838.1">
    <property type="nucleotide sequence ID" value="NZ_CP033721.2"/>
</dbReference>
<dbReference type="EMBL" id="QWED01000013">
    <property type="protein sequence ID" value="RIJ18704.1"/>
    <property type="molecule type" value="Genomic_DNA"/>
</dbReference>
<dbReference type="CDD" id="cd02966">
    <property type="entry name" value="TlpA_like_family"/>
    <property type="match status" value="1"/>
</dbReference>
<evidence type="ECO:0000256" key="1">
    <source>
        <dbReference type="ARBA" id="ARBA00004196"/>
    </source>
</evidence>
<evidence type="ECO:0000256" key="5">
    <source>
        <dbReference type="ARBA" id="ARBA00023284"/>
    </source>
</evidence>
<evidence type="ECO:0000313" key="10">
    <source>
        <dbReference type="Proteomes" id="UP000265361"/>
    </source>
</evidence>
<dbReference type="GO" id="GO:0030313">
    <property type="term" value="C:cell envelope"/>
    <property type="evidence" value="ECO:0007669"/>
    <property type="project" value="UniProtKB-SubCell"/>
</dbReference>
<accession>A0A399QK64</accession>
<dbReference type="GeneID" id="92983949"/>
<keyword evidence="2" id="KW-0201">Cytochrome c-type biogenesis</keyword>
<dbReference type="AlphaFoldDB" id="A0A399QK64"/>
<evidence type="ECO:0000259" key="7">
    <source>
        <dbReference type="PROSITE" id="PS51352"/>
    </source>
</evidence>
<gene>
    <name evidence="8" type="ORF">DZF97_01285</name>
    <name evidence="9" type="ORF">LIV34_002171</name>
</gene>
<dbReference type="InterPro" id="IPR013766">
    <property type="entry name" value="Thioredoxin_domain"/>
</dbReference>
<name>A0A399QK64_9MICO</name>
<dbReference type="GO" id="GO:0016491">
    <property type="term" value="F:oxidoreductase activity"/>
    <property type="evidence" value="ECO:0007669"/>
    <property type="project" value="InterPro"/>
</dbReference>
<dbReference type="Pfam" id="PF08534">
    <property type="entry name" value="Redoxin"/>
    <property type="match status" value="1"/>
</dbReference>
<evidence type="ECO:0000256" key="6">
    <source>
        <dbReference type="SAM" id="SignalP"/>
    </source>
</evidence>
<feature type="signal peptide" evidence="6">
    <location>
        <begin position="1"/>
        <end position="23"/>
    </location>
</feature>
<comment type="subcellular location">
    <subcellularLocation>
        <location evidence="1">Cell envelope</location>
    </subcellularLocation>
</comment>
<reference evidence="9" key="2">
    <citation type="submission" date="2021-11" db="EMBL/GenBank/DDBJ databases">
        <authorList>
            <person name="Li G."/>
            <person name="Jia Q."/>
            <person name="Yang F."/>
            <person name="Zhang C."/>
            <person name="Singh A."/>
            <person name="Lorenz A.J."/>
            <person name="Jackson-Ziems T."/>
            <person name="Vidaver A."/>
            <person name="Alfano J.R."/>
        </authorList>
    </citation>
    <scope>NUCLEOTIDE SEQUENCE</scope>
    <source>
        <strain evidence="9">CNK-2</strain>
    </source>
</reference>
<keyword evidence="11" id="KW-1185">Reference proteome</keyword>
<dbReference type="Proteomes" id="UP001056208">
    <property type="component" value="Chromosome"/>
</dbReference>
<evidence type="ECO:0000256" key="2">
    <source>
        <dbReference type="ARBA" id="ARBA00022748"/>
    </source>
</evidence>
<dbReference type="PANTHER" id="PTHR42852:SF6">
    <property type="entry name" value="THIOL:DISULFIDE INTERCHANGE PROTEIN DSBE"/>
    <property type="match status" value="1"/>
</dbReference>
<dbReference type="PANTHER" id="PTHR42852">
    <property type="entry name" value="THIOL:DISULFIDE INTERCHANGE PROTEIN DSBE"/>
    <property type="match status" value="1"/>
</dbReference>
<feature type="chain" id="PRO_5044588005" evidence="6">
    <location>
        <begin position="24"/>
        <end position="195"/>
    </location>
</feature>
<dbReference type="InterPro" id="IPR050553">
    <property type="entry name" value="Thioredoxin_ResA/DsbE_sf"/>
</dbReference>
<dbReference type="PROSITE" id="PS51352">
    <property type="entry name" value="THIOREDOXIN_2"/>
    <property type="match status" value="1"/>
</dbReference>
<keyword evidence="3" id="KW-0812">Transmembrane</keyword>
<dbReference type="PROSITE" id="PS51257">
    <property type="entry name" value="PROKAR_LIPOPROTEIN"/>
    <property type="match status" value="1"/>
</dbReference>
<keyword evidence="4" id="KW-1015">Disulfide bond</keyword>
<evidence type="ECO:0000313" key="11">
    <source>
        <dbReference type="Proteomes" id="UP001056208"/>
    </source>
</evidence>
<dbReference type="Gene3D" id="3.40.30.10">
    <property type="entry name" value="Glutaredoxin"/>
    <property type="match status" value="1"/>
</dbReference>
<dbReference type="InterPro" id="IPR013740">
    <property type="entry name" value="Redoxin"/>
</dbReference>
<keyword evidence="5" id="KW-0676">Redox-active center</keyword>
<dbReference type="InterPro" id="IPR036249">
    <property type="entry name" value="Thioredoxin-like_sf"/>
</dbReference>
<organism evidence="8 10">
    <name type="scientific">Clavibacter nebraskensis</name>
    <dbReference type="NCBI Taxonomy" id="31963"/>
    <lineage>
        <taxon>Bacteria</taxon>
        <taxon>Bacillati</taxon>
        <taxon>Actinomycetota</taxon>
        <taxon>Actinomycetes</taxon>
        <taxon>Micrococcales</taxon>
        <taxon>Microbacteriaceae</taxon>
        <taxon>Clavibacter</taxon>
    </lineage>
</organism>
<dbReference type="Proteomes" id="UP000265361">
    <property type="component" value="Unassembled WGS sequence"/>
</dbReference>
<reference evidence="8 10" key="1">
    <citation type="submission" date="2018-08" db="EMBL/GenBank/DDBJ databases">
        <title>Genome Sequence of Clavibacter michiganensis Subspecies type strains, and the Atypical Peach-Colored Strains Isolated from Tomato.</title>
        <authorList>
            <person name="Osdaghi E."/>
            <person name="Portier P."/>
            <person name="Briand M."/>
            <person name="Jacques M.-A."/>
        </authorList>
    </citation>
    <scope>NUCLEOTIDE SEQUENCE [LARGE SCALE GENOMIC DNA]</scope>
    <source>
        <strain evidence="8 10">CFBP 7577</strain>
    </source>
</reference>
<keyword evidence="3" id="KW-0735">Signal-anchor</keyword>
<feature type="domain" description="Thioredoxin" evidence="7">
    <location>
        <begin position="22"/>
        <end position="195"/>
    </location>
</feature>